<evidence type="ECO:0000256" key="12">
    <source>
        <dbReference type="SAM" id="Phobius"/>
    </source>
</evidence>
<evidence type="ECO:0000256" key="2">
    <source>
        <dbReference type="ARBA" id="ARBA00008622"/>
    </source>
</evidence>
<keyword evidence="7" id="KW-0479">Metal-binding</keyword>
<name>A0A1H5VWW4_9BACT</name>
<feature type="transmembrane region" description="Helical" evidence="12">
    <location>
        <begin position="140"/>
        <end position="160"/>
    </location>
</feature>
<keyword evidence="11 12" id="KW-0472">Membrane</keyword>
<dbReference type="Proteomes" id="UP000236728">
    <property type="component" value="Unassembled WGS sequence"/>
</dbReference>
<dbReference type="PANTHER" id="PTHR30485">
    <property type="entry name" value="NI/FE-HYDROGENASE 1 B-TYPE CYTOCHROME SUBUNIT"/>
    <property type="match status" value="1"/>
</dbReference>
<dbReference type="PRINTS" id="PR00161">
    <property type="entry name" value="NIHGNASECYTB"/>
</dbReference>
<dbReference type="SUPFAM" id="SSF81342">
    <property type="entry name" value="Transmembrane di-heme cytochromes"/>
    <property type="match status" value="1"/>
</dbReference>
<evidence type="ECO:0000256" key="7">
    <source>
        <dbReference type="ARBA" id="ARBA00022723"/>
    </source>
</evidence>
<comment type="subcellular location">
    <subcellularLocation>
        <location evidence="1">Cell membrane</location>
        <topology evidence="1">Multi-pass membrane protein</topology>
    </subcellularLocation>
</comment>
<dbReference type="Gene3D" id="1.20.950.20">
    <property type="entry name" value="Transmembrane di-heme cytochromes, Chain C"/>
    <property type="match status" value="1"/>
</dbReference>
<evidence type="ECO:0000256" key="5">
    <source>
        <dbReference type="ARBA" id="ARBA00022617"/>
    </source>
</evidence>
<evidence type="ECO:0000256" key="4">
    <source>
        <dbReference type="ARBA" id="ARBA00022475"/>
    </source>
</evidence>
<accession>A0A1H5VWW4</accession>
<evidence type="ECO:0000256" key="10">
    <source>
        <dbReference type="ARBA" id="ARBA00023004"/>
    </source>
</evidence>
<dbReference type="Pfam" id="PF01292">
    <property type="entry name" value="Ni_hydr_CYTB"/>
    <property type="match status" value="1"/>
</dbReference>
<dbReference type="InterPro" id="IPR051542">
    <property type="entry name" value="Hydrogenase_cytochrome"/>
</dbReference>
<dbReference type="InterPro" id="IPR016174">
    <property type="entry name" value="Di-haem_cyt_TM"/>
</dbReference>
<dbReference type="PANTHER" id="PTHR30485:SF0">
    <property type="entry name" value="NI_FE-HYDROGENASE 1 B-TYPE CYTOCHROME SUBUNIT-RELATED"/>
    <property type="match status" value="1"/>
</dbReference>
<evidence type="ECO:0000313" key="15">
    <source>
        <dbReference type="Proteomes" id="UP000236728"/>
    </source>
</evidence>
<keyword evidence="6 12" id="KW-0812">Transmembrane</keyword>
<dbReference type="InterPro" id="IPR000516">
    <property type="entry name" value="Ni-dep_Hydgase_cyt-B"/>
</dbReference>
<dbReference type="GO" id="GO:0005886">
    <property type="term" value="C:plasma membrane"/>
    <property type="evidence" value="ECO:0007669"/>
    <property type="project" value="UniProtKB-SubCell"/>
</dbReference>
<keyword evidence="4" id="KW-1003">Cell membrane</keyword>
<keyword evidence="5" id="KW-0349">Heme</keyword>
<dbReference type="EMBL" id="FNVA01000002">
    <property type="protein sequence ID" value="SEF91744.1"/>
    <property type="molecule type" value="Genomic_DNA"/>
</dbReference>
<dbReference type="RefSeq" id="WP_103932295.1">
    <property type="nucleotide sequence ID" value="NZ_FNVA01000002.1"/>
</dbReference>
<dbReference type="GO" id="GO:0022904">
    <property type="term" value="P:respiratory electron transport chain"/>
    <property type="evidence" value="ECO:0007669"/>
    <property type="project" value="InterPro"/>
</dbReference>
<protein>
    <submittedName>
        <fullName evidence="14">Ni/Fe-hydrogenase 1 B-type cytochrome subunit</fullName>
    </submittedName>
</protein>
<evidence type="ECO:0000256" key="1">
    <source>
        <dbReference type="ARBA" id="ARBA00004651"/>
    </source>
</evidence>
<dbReference type="GO" id="GO:0009055">
    <property type="term" value="F:electron transfer activity"/>
    <property type="evidence" value="ECO:0007669"/>
    <property type="project" value="InterPro"/>
</dbReference>
<evidence type="ECO:0000256" key="11">
    <source>
        <dbReference type="ARBA" id="ARBA00023136"/>
    </source>
</evidence>
<keyword evidence="3" id="KW-0813">Transport</keyword>
<keyword evidence="8" id="KW-0249">Electron transport</keyword>
<gene>
    <name evidence="14" type="ORF">SAMN05421819_1349</name>
</gene>
<evidence type="ECO:0000256" key="8">
    <source>
        <dbReference type="ARBA" id="ARBA00022982"/>
    </source>
</evidence>
<dbReference type="GO" id="GO:0005506">
    <property type="term" value="F:iron ion binding"/>
    <property type="evidence" value="ECO:0007669"/>
    <property type="project" value="InterPro"/>
</dbReference>
<feature type="transmembrane region" description="Helical" evidence="12">
    <location>
        <begin position="32"/>
        <end position="51"/>
    </location>
</feature>
<dbReference type="InterPro" id="IPR011577">
    <property type="entry name" value="Cyt_b561_bac/Ni-Hgenase"/>
</dbReference>
<evidence type="ECO:0000313" key="14">
    <source>
        <dbReference type="EMBL" id="SEF91744.1"/>
    </source>
</evidence>
<reference evidence="14 15" key="1">
    <citation type="submission" date="2016-10" db="EMBL/GenBank/DDBJ databases">
        <authorList>
            <person name="de Groot N.N."/>
        </authorList>
    </citation>
    <scope>NUCLEOTIDE SEQUENCE [LARGE SCALE GENOMIC DNA]</scope>
    <source>
        <strain evidence="14 15">DSM 22489</strain>
    </source>
</reference>
<proteinExistence type="inferred from homology"/>
<dbReference type="GO" id="GO:0020037">
    <property type="term" value="F:heme binding"/>
    <property type="evidence" value="ECO:0007669"/>
    <property type="project" value="TreeGrafter"/>
</dbReference>
<keyword evidence="10" id="KW-0408">Iron</keyword>
<dbReference type="AlphaFoldDB" id="A0A1H5VWW4"/>
<evidence type="ECO:0000256" key="3">
    <source>
        <dbReference type="ARBA" id="ARBA00022448"/>
    </source>
</evidence>
<evidence type="ECO:0000256" key="9">
    <source>
        <dbReference type="ARBA" id="ARBA00022989"/>
    </source>
</evidence>
<sequence length="242" mass="28271">MSAAHTSHAVPLGKENAYDQVRVYIWELPVRVAHWMMVASICTLSITGYYMHAPYIDADRYGDWVMGDMRFIHILSAYAFAICIAMRIFWFFFGNRYVAIDQYVPTTKERFRGIFKVATYYSFLRWRPVSYIGHNPLAGLSYFGIYMLALVEIFTGFDLYSQTLSTPWIRAAFGWVQPLISIQYVREIHFCIMFVFWIFFLQHIYTAALVSIEEESGLMDSIFSGYKFIPKAELDEETRASQ</sequence>
<dbReference type="OrthoDB" id="197262at2"/>
<feature type="transmembrane region" description="Helical" evidence="12">
    <location>
        <begin position="190"/>
        <end position="212"/>
    </location>
</feature>
<keyword evidence="15" id="KW-1185">Reference proteome</keyword>
<evidence type="ECO:0000259" key="13">
    <source>
        <dbReference type="Pfam" id="PF01292"/>
    </source>
</evidence>
<dbReference type="NCBIfam" id="TIGR02125">
    <property type="entry name" value="CytB-hydogenase"/>
    <property type="match status" value="1"/>
</dbReference>
<comment type="similarity">
    <text evidence="2">Belongs to the HupC/HyaC/HydC family.</text>
</comment>
<organism evidence="14 15">
    <name type="scientific">Bryocella elongata</name>
    <dbReference type="NCBI Taxonomy" id="863522"/>
    <lineage>
        <taxon>Bacteria</taxon>
        <taxon>Pseudomonadati</taxon>
        <taxon>Acidobacteriota</taxon>
        <taxon>Terriglobia</taxon>
        <taxon>Terriglobales</taxon>
        <taxon>Acidobacteriaceae</taxon>
        <taxon>Bryocella</taxon>
    </lineage>
</organism>
<keyword evidence="9 12" id="KW-1133">Transmembrane helix</keyword>
<evidence type="ECO:0000256" key="6">
    <source>
        <dbReference type="ARBA" id="ARBA00022692"/>
    </source>
</evidence>
<feature type="domain" description="Cytochrome b561 bacterial/Ni-hydrogenase" evidence="13">
    <location>
        <begin position="26"/>
        <end position="225"/>
    </location>
</feature>
<feature type="transmembrane region" description="Helical" evidence="12">
    <location>
        <begin position="71"/>
        <end position="93"/>
    </location>
</feature>